<comment type="caution">
    <text evidence="2">The sequence shown here is derived from an EMBL/GenBank/DDBJ whole genome shotgun (WGS) entry which is preliminary data.</text>
</comment>
<keyword evidence="3" id="KW-1185">Reference proteome</keyword>
<accession>A0A834M0K3</accession>
<sequence length="74" mass="7922">MSIADAERSGLPKEVPESNVSGGLAPANLWKPYAIPETDSGRARPAATTELGRVTWPGLLFRMPIGDCLCNRDP</sequence>
<proteinExistence type="predicted"/>
<protein>
    <submittedName>
        <fullName evidence="2">Uncharacterized protein</fullName>
    </submittedName>
</protein>
<gene>
    <name evidence="2" type="ORF">GWI33_019338</name>
</gene>
<feature type="region of interest" description="Disordered" evidence="1">
    <location>
        <begin position="1"/>
        <end position="26"/>
    </location>
</feature>
<dbReference type="Proteomes" id="UP000625711">
    <property type="component" value="Unassembled WGS sequence"/>
</dbReference>
<organism evidence="2 3">
    <name type="scientific">Rhynchophorus ferrugineus</name>
    <name type="common">Red palm weevil</name>
    <name type="synonym">Curculio ferrugineus</name>
    <dbReference type="NCBI Taxonomy" id="354439"/>
    <lineage>
        <taxon>Eukaryota</taxon>
        <taxon>Metazoa</taxon>
        <taxon>Ecdysozoa</taxon>
        <taxon>Arthropoda</taxon>
        <taxon>Hexapoda</taxon>
        <taxon>Insecta</taxon>
        <taxon>Pterygota</taxon>
        <taxon>Neoptera</taxon>
        <taxon>Endopterygota</taxon>
        <taxon>Coleoptera</taxon>
        <taxon>Polyphaga</taxon>
        <taxon>Cucujiformia</taxon>
        <taxon>Curculionidae</taxon>
        <taxon>Dryophthorinae</taxon>
        <taxon>Rhynchophorus</taxon>
    </lineage>
</organism>
<reference evidence="2" key="1">
    <citation type="submission" date="2020-08" db="EMBL/GenBank/DDBJ databases">
        <title>Genome sequencing and assembly of the red palm weevil Rhynchophorus ferrugineus.</title>
        <authorList>
            <person name="Dias G.B."/>
            <person name="Bergman C.M."/>
            <person name="Manee M."/>
        </authorList>
    </citation>
    <scope>NUCLEOTIDE SEQUENCE</scope>
    <source>
        <strain evidence="2">AA-2017</strain>
        <tissue evidence="2">Whole larva</tissue>
    </source>
</reference>
<dbReference type="OrthoDB" id="10017160at2759"/>
<dbReference type="EMBL" id="JAACXV010014423">
    <property type="protein sequence ID" value="KAF7267431.1"/>
    <property type="molecule type" value="Genomic_DNA"/>
</dbReference>
<evidence type="ECO:0000313" key="2">
    <source>
        <dbReference type="EMBL" id="KAF7267431.1"/>
    </source>
</evidence>
<dbReference type="AlphaFoldDB" id="A0A834M0K3"/>
<evidence type="ECO:0000256" key="1">
    <source>
        <dbReference type="SAM" id="MobiDB-lite"/>
    </source>
</evidence>
<feature type="compositionally biased region" description="Basic and acidic residues" evidence="1">
    <location>
        <begin position="1"/>
        <end position="16"/>
    </location>
</feature>
<name>A0A834M0K3_RHYFE</name>
<evidence type="ECO:0000313" key="3">
    <source>
        <dbReference type="Proteomes" id="UP000625711"/>
    </source>
</evidence>